<organism evidence="1 2">
    <name type="scientific">Mya arenaria</name>
    <name type="common">Soft-shell clam</name>
    <dbReference type="NCBI Taxonomy" id="6604"/>
    <lineage>
        <taxon>Eukaryota</taxon>
        <taxon>Metazoa</taxon>
        <taxon>Spiralia</taxon>
        <taxon>Lophotrochozoa</taxon>
        <taxon>Mollusca</taxon>
        <taxon>Bivalvia</taxon>
        <taxon>Autobranchia</taxon>
        <taxon>Heteroconchia</taxon>
        <taxon>Euheterodonta</taxon>
        <taxon>Imparidentia</taxon>
        <taxon>Neoheterodontei</taxon>
        <taxon>Myida</taxon>
        <taxon>Myoidea</taxon>
        <taxon>Myidae</taxon>
        <taxon>Mya</taxon>
    </lineage>
</organism>
<sequence length="163" mass="17501">MEICAITSDVADISAIQKADLDPIYFCELVPACPINDNGDAHFTSLEVMPKKGPQGEFDISFEYVSNNGTGTGMLAISVDTVDGIPLGDDFLNFAQPAGTYDGTIKLDAKENPDCDPTQGPCETWEPGTYTIHLSVCNGECGSNHPHSAIYDTKTTTFEITQN</sequence>
<reference evidence="1" key="1">
    <citation type="submission" date="2022-11" db="EMBL/GenBank/DDBJ databases">
        <title>Centuries of genome instability and evolution in soft-shell clam transmissible cancer (bioRxiv).</title>
        <authorList>
            <person name="Hart S.F.M."/>
            <person name="Yonemitsu M.A."/>
            <person name="Giersch R.M."/>
            <person name="Beal B.F."/>
            <person name="Arriagada G."/>
            <person name="Davis B.W."/>
            <person name="Ostrander E.A."/>
            <person name="Goff S.P."/>
            <person name="Metzger M.J."/>
        </authorList>
    </citation>
    <scope>NUCLEOTIDE SEQUENCE</scope>
    <source>
        <strain evidence="1">MELC-2E11</strain>
        <tissue evidence="1">Siphon/mantle</tissue>
    </source>
</reference>
<protein>
    <submittedName>
        <fullName evidence="1">CTuncharacterized</fullName>
    </submittedName>
</protein>
<accession>A0ABY7FFT0</accession>
<name>A0ABY7FFT0_MYAAR</name>
<gene>
    <name evidence="1" type="ORF">MAR_001695</name>
</gene>
<dbReference type="Proteomes" id="UP001164746">
    <property type="component" value="Chromosome 11"/>
</dbReference>
<evidence type="ECO:0000313" key="1">
    <source>
        <dbReference type="EMBL" id="WAR19857.1"/>
    </source>
</evidence>
<evidence type="ECO:0000313" key="2">
    <source>
        <dbReference type="Proteomes" id="UP001164746"/>
    </source>
</evidence>
<proteinExistence type="predicted"/>
<keyword evidence="2" id="KW-1185">Reference proteome</keyword>
<dbReference type="EMBL" id="CP111022">
    <property type="protein sequence ID" value="WAR19857.1"/>
    <property type="molecule type" value="Genomic_DNA"/>
</dbReference>